<accession>A0A1J9QRT7</accession>
<proteinExistence type="predicted"/>
<dbReference type="Proteomes" id="UP000183809">
    <property type="component" value="Unassembled WGS sequence"/>
</dbReference>
<dbReference type="RefSeq" id="XP_020127428.1">
    <property type="nucleotide sequence ID" value="XM_020276986.1"/>
</dbReference>
<dbReference type="EMBL" id="MNUE01000051">
    <property type="protein sequence ID" value="OJD31168.1"/>
    <property type="molecule type" value="Genomic_DNA"/>
</dbReference>
<dbReference type="AlphaFoldDB" id="A0A1J9QRT7"/>
<sequence length="143" mass="16431">MDDSPPPTYTETSRVPPFVAWLLNHCVSRLLRIDLFEAANSQTFSVSQETSMKVDAKHLDRFDQDVKVQEMESKKSQVTLFRMINTINQLPKVKQRATGLRADFEMGDDIAELVQGLHRKYVDLEQIRIANHRLQASSTHGQF</sequence>
<dbReference type="GeneID" id="31017247"/>
<name>A0A1J9QRT7_9PEZI</name>
<reference evidence="1 2" key="1">
    <citation type="submission" date="2016-10" db="EMBL/GenBank/DDBJ databases">
        <title>Proteomics and genomics reveal pathogen-plant mechanisms compatible with a hemibiotrophic lifestyle of Diplodia corticola.</title>
        <authorList>
            <person name="Fernandes I."/>
            <person name="De Jonge R."/>
            <person name="Van De Peer Y."/>
            <person name="Devreese B."/>
            <person name="Alves A."/>
            <person name="Esteves A.C."/>
        </authorList>
    </citation>
    <scope>NUCLEOTIDE SEQUENCE [LARGE SCALE GENOMIC DNA]</scope>
    <source>
        <strain evidence="1 2">CBS 112549</strain>
    </source>
</reference>
<gene>
    <name evidence="1" type="ORF">BKCO1_5100064</name>
</gene>
<evidence type="ECO:0000313" key="2">
    <source>
        <dbReference type="Proteomes" id="UP000183809"/>
    </source>
</evidence>
<evidence type="ECO:0000313" key="1">
    <source>
        <dbReference type="EMBL" id="OJD31168.1"/>
    </source>
</evidence>
<protein>
    <submittedName>
        <fullName evidence="1">Uncharacterized protein</fullName>
    </submittedName>
</protein>
<organism evidence="1 2">
    <name type="scientific">Diplodia corticola</name>
    <dbReference type="NCBI Taxonomy" id="236234"/>
    <lineage>
        <taxon>Eukaryota</taxon>
        <taxon>Fungi</taxon>
        <taxon>Dikarya</taxon>
        <taxon>Ascomycota</taxon>
        <taxon>Pezizomycotina</taxon>
        <taxon>Dothideomycetes</taxon>
        <taxon>Dothideomycetes incertae sedis</taxon>
        <taxon>Botryosphaeriales</taxon>
        <taxon>Botryosphaeriaceae</taxon>
        <taxon>Diplodia</taxon>
    </lineage>
</organism>
<keyword evidence="2" id="KW-1185">Reference proteome</keyword>
<comment type="caution">
    <text evidence="1">The sequence shown here is derived from an EMBL/GenBank/DDBJ whole genome shotgun (WGS) entry which is preliminary data.</text>
</comment>